<keyword evidence="5" id="KW-0967">Endosome</keyword>
<evidence type="ECO:0000313" key="7">
    <source>
        <dbReference type="EMBL" id="PRW05863.1"/>
    </source>
</evidence>
<comment type="subcellular location">
    <subcellularLocation>
        <location evidence="5">Cell membrane</location>
        <topology evidence="5">Multi-pass membrane protein</topology>
    </subcellularLocation>
    <subcellularLocation>
        <location evidence="5">Early endosome</location>
    </subcellularLocation>
    <subcellularLocation>
        <location evidence="1">Membrane</location>
        <topology evidence="1">Multi-pass membrane protein</topology>
    </subcellularLocation>
</comment>
<feature type="transmembrane region" description="Helical" evidence="5">
    <location>
        <begin position="78"/>
        <end position="98"/>
    </location>
</feature>
<evidence type="ECO:0000256" key="6">
    <source>
        <dbReference type="SAM" id="MobiDB-lite"/>
    </source>
</evidence>
<evidence type="ECO:0000256" key="4">
    <source>
        <dbReference type="ARBA" id="ARBA00023136"/>
    </source>
</evidence>
<evidence type="ECO:0000256" key="2">
    <source>
        <dbReference type="ARBA" id="ARBA00022692"/>
    </source>
</evidence>
<dbReference type="AlphaFoldDB" id="A0A2P6TBD5"/>
<evidence type="ECO:0000313" key="8">
    <source>
        <dbReference type="Proteomes" id="UP000239899"/>
    </source>
</evidence>
<dbReference type="GO" id="GO:0005886">
    <property type="term" value="C:plasma membrane"/>
    <property type="evidence" value="ECO:0007669"/>
    <property type="project" value="UniProtKB-SubCell"/>
</dbReference>
<keyword evidence="5" id="KW-0460">Magnesium</keyword>
<feature type="region of interest" description="Disordered" evidence="6">
    <location>
        <begin position="473"/>
        <end position="507"/>
    </location>
</feature>
<feature type="transmembrane region" description="Helical" evidence="5">
    <location>
        <begin position="219"/>
        <end position="236"/>
    </location>
</feature>
<sequence length="507" mass="52783">MRFIAMRFAAQTVLSGLGSLQFVIIPIASRFMLGIRASTSTVVGVTVVLLGNLLIILYGPAEVTFTLEQLRHQWSTPAMTTFLVVLGGLLCALQWLHWRISAAGGGMGGGQPPGLAASETSGKGSLGALSSSSGEEAGAVDRQHLLPAGSGKWVVGPPALGSLSSLGGLLGPRDQDAVLTFAGALLFSAVASFVGAWSVLFSKSLTYVVSYMPASLGDWYSWFILVAFLLTAAFWVRQSDRGLRYYPASLIMPLMQAFWMCMSVLEGGIYFDELIGLPSRHLALLMAGLVLALLGALLMGIAGFVAEKPEHVLLYAAADNELAAAEGGDGLTSPPPPRAVEVLVEKLHAATGRIDRLSSPVLRPTSAGAAATLRNGLTVHTGSGEGDKRRQWQGDGITQLHAVAGHPGGLAVELPPLGLGGGSPPGTSPRSLARMEAVRSPTQQLLSRENSGSQLDALGRTLHTAFDRALQQTSAAAAARGGGSSGPPQEVLLDSLSSPRAGVLQRR</sequence>
<keyword evidence="8" id="KW-1185">Reference proteome</keyword>
<comment type="function">
    <text evidence="5">Acts as a Mg(2+) transporter. Can also transport other divalent cations such as Fe(2+), Sr(2+), Ba(2+), Mn(2+) and Co(2+) but to a much less extent than Mg(2+).</text>
</comment>
<evidence type="ECO:0000256" key="5">
    <source>
        <dbReference type="RuleBase" id="RU363078"/>
    </source>
</evidence>
<dbReference type="GO" id="GO:0015095">
    <property type="term" value="F:magnesium ion transmembrane transporter activity"/>
    <property type="evidence" value="ECO:0007669"/>
    <property type="project" value="UniProtKB-UniRule"/>
</dbReference>
<dbReference type="PANTHER" id="PTHR12570">
    <property type="match status" value="1"/>
</dbReference>
<dbReference type="OrthoDB" id="165382at2759"/>
<feature type="transmembrane region" description="Helical" evidence="5">
    <location>
        <begin position="283"/>
        <end position="306"/>
    </location>
</feature>
<keyword evidence="2 5" id="KW-0812">Transmembrane</keyword>
<feature type="transmembrane region" description="Helical" evidence="5">
    <location>
        <begin position="6"/>
        <end position="28"/>
    </location>
</feature>
<dbReference type="Proteomes" id="UP000239899">
    <property type="component" value="Unassembled WGS sequence"/>
</dbReference>
<dbReference type="PANTHER" id="PTHR12570:SF9">
    <property type="entry name" value="MAGNESIUM TRANSPORTER NIPA8-RELATED"/>
    <property type="match status" value="1"/>
</dbReference>
<dbReference type="STRING" id="3076.A0A2P6TBD5"/>
<evidence type="ECO:0000256" key="3">
    <source>
        <dbReference type="ARBA" id="ARBA00022989"/>
    </source>
</evidence>
<keyword evidence="4 5" id="KW-0472">Membrane</keyword>
<comment type="similarity">
    <text evidence="5">Belongs to the NIPA (TC 2.A.7) family.</text>
</comment>
<feature type="region of interest" description="Disordered" evidence="6">
    <location>
        <begin position="417"/>
        <end position="436"/>
    </location>
</feature>
<keyword evidence="5" id="KW-0813">Transport</keyword>
<keyword evidence="5" id="KW-1003">Cell membrane</keyword>
<comment type="subunit">
    <text evidence="5">Homodimer.</text>
</comment>
<keyword evidence="3 5" id="KW-1133">Transmembrane helix</keyword>
<gene>
    <name evidence="7" type="ORF">C2E21_9480</name>
</gene>
<feature type="compositionally biased region" description="Low complexity" evidence="6">
    <location>
        <begin position="113"/>
        <end position="133"/>
    </location>
</feature>
<dbReference type="EMBL" id="LHPG02000028">
    <property type="protein sequence ID" value="PRW05863.1"/>
    <property type="molecule type" value="Genomic_DNA"/>
</dbReference>
<comment type="caution">
    <text evidence="7">The sequence shown here is derived from an EMBL/GenBank/DDBJ whole genome shotgun (WGS) entry which is preliminary data.</text>
</comment>
<comment type="caution">
    <text evidence="5">Lacks conserved residue(s) required for the propagation of feature annotation.</text>
</comment>
<reference evidence="7 8" key="1">
    <citation type="journal article" date="2018" name="Plant J.">
        <title>Genome sequences of Chlorella sorokiniana UTEX 1602 and Micractinium conductrix SAG 241.80: implications to maltose excretion by a green alga.</title>
        <authorList>
            <person name="Arriola M.B."/>
            <person name="Velmurugan N."/>
            <person name="Zhang Y."/>
            <person name="Plunkett M.H."/>
            <person name="Hondzo H."/>
            <person name="Barney B.M."/>
        </authorList>
    </citation>
    <scope>NUCLEOTIDE SEQUENCE [LARGE SCALE GENOMIC DNA]</scope>
    <source>
        <strain evidence="8">UTEX 1602</strain>
    </source>
</reference>
<organism evidence="7 8">
    <name type="scientific">Chlorella sorokiniana</name>
    <name type="common">Freshwater green alga</name>
    <dbReference type="NCBI Taxonomy" id="3076"/>
    <lineage>
        <taxon>Eukaryota</taxon>
        <taxon>Viridiplantae</taxon>
        <taxon>Chlorophyta</taxon>
        <taxon>core chlorophytes</taxon>
        <taxon>Trebouxiophyceae</taxon>
        <taxon>Chlorellales</taxon>
        <taxon>Chlorellaceae</taxon>
        <taxon>Chlorella clade</taxon>
        <taxon>Chlorella</taxon>
    </lineage>
</organism>
<feature type="transmembrane region" description="Helical" evidence="5">
    <location>
        <begin position="177"/>
        <end position="199"/>
    </location>
</feature>
<proteinExistence type="inferred from homology"/>
<feature type="region of interest" description="Disordered" evidence="6">
    <location>
        <begin position="111"/>
        <end position="133"/>
    </location>
</feature>
<evidence type="ECO:0000256" key="1">
    <source>
        <dbReference type="ARBA" id="ARBA00004141"/>
    </source>
</evidence>
<dbReference type="InterPro" id="IPR008521">
    <property type="entry name" value="Mg_trans_NIPA"/>
</dbReference>
<dbReference type="GO" id="GO:0005769">
    <property type="term" value="C:early endosome"/>
    <property type="evidence" value="ECO:0007669"/>
    <property type="project" value="UniProtKB-SubCell"/>
</dbReference>
<feature type="transmembrane region" description="Helical" evidence="5">
    <location>
        <begin position="248"/>
        <end position="271"/>
    </location>
</feature>
<keyword evidence="5" id="KW-0406">Ion transport</keyword>
<name>A0A2P6TBD5_CHLSO</name>
<protein>
    <recommendedName>
        <fullName evidence="5">Probable magnesium transporter</fullName>
    </recommendedName>
</protein>
<accession>A0A2P6TBD5</accession>
<feature type="transmembrane region" description="Helical" evidence="5">
    <location>
        <begin position="40"/>
        <end position="58"/>
    </location>
</feature>